<dbReference type="AlphaFoldDB" id="A0ABD2PK04"/>
<proteinExistence type="predicted"/>
<evidence type="ECO:0000256" key="1">
    <source>
        <dbReference type="SAM" id="MobiDB-lite"/>
    </source>
</evidence>
<dbReference type="EMBL" id="JBJKFK010006426">
    <property type="protein sequence ID" value="KAL3307817.1"/>
    <property type="molecule type" value="Genomic_DNA"/>
</dbReference>
<feature type="region of interest" description="Disordered" evidence="1">
    <location>
        <begin position="44"/>
        <end position="99"/>
    </location>
</feature>
<comment type="caution">
    <text evidence="2">The sequence shown here is derived from an EMBL/GenBank/DDBJ whole genome shotgun (WGS) entry which is preliminary data.</text>
</comment>
<gene>
    <name evidence="2" type="ORF">Ciccas_013659</name>
</gene>
<sequence length="99" mass="10898">IDSRRRDLAILIIYEETEVCLLRVSILNYFRRHFIVSLPYLNHTDNLEDTGAATTSTTRPVAEGESEEDSSTSSDEDETCSLSSTSSSSSSEESLASSN</sequence>
<evidence type="ECO:0000313" key="3">
    <source>
        <dbReference type="Proteomes" id="UP001626550"/>
    </source>
</evidence>
<keyword evidence="3" id="KW-1185">Reference proteome</keyword>
<dbReference type="Proteomes" id="UP001626550">
    <property type="component" value="Unassembled WGS sequence"/>
</dbReference>
<name>A0ABD2PK04_9PLAT</name>
<feature type="compositionally biased region" description="Low complexity" evidence="1">
    <location>
        <begin position="80"/>
        <end position="99"/>
    </location>
</feature>
<organism evidence="2 3">
    <name type="scientific">Cichlidogyrus casuarinus</name>
    <dbReference type="NCBI Taxonomy" id="1844966"/>
    <lineage>
        <taxon>Eukaryota</taxon>
        <taxon>Metazoa</taxon>
        <taxon>Spiralia</taxon>
        <taxon>Lophotrochozoa</taxon>
        <taxon>Platyhelminthes</taxon>
        <taxon>Monogenea</taxon>
        <taxon>Monopisthocotylea</taxon>
        <taxon>Dactylogyridea</taxon>
        <taxon>Ancyrocephalidae</taxon>
        <taxon>Cichlidogyrus</taxon>
    </lineage>
</organism>
<accession>A0ABD2PK04</accession>
<feature type="non-terminal residue" evidence="2">
    <location>
        <position position="1"/>
    </location>
</feature>
<evidence type="ECO:0000313" key="2">
    <source>
        <dbReference type="EMBL" id="KAL3307817.1"/>
    </source>
</evidence>
<reference evidence="2 3" key="1">
    <citation type="submission" date="2024-11" db="EMBL/GenBank/DDBJ databases">
        <title>Adaptive evolution of stress response genes in parasites aligns with host niche diversity.</title>
        <authorList>
            <person name="Hahn C."/>
            <person name="Resl P."/>
        </authorList>
    </citation>
    <scope>NUCLEOTIDE SEQUENCE [LARGE SCALE GENOMIC DNA]</scope>
    <source>
        <strain evidence="2">EGGRZ-B1_66</strain>
        <tissue evidence="2">Body</tissue>
    </source>
</reference>
<feature type="compositionally biased region" description="Acidic residues" evidence="1">
    <location>
        <begin position="64"/>
        <end position="79"/>
    </location>
</feature>
<protein>
    <submittedName>
        <fullName evidence="2">Uncharacterized protein</fullName>
    </submittedName>
</protein>